<protein>
    <submittedName>
        <fullName evidence="1">Uncharacterized protein</fullName>
    </submittedName>
</protein>
<name>A0A2P5B4N7_TREOI</name>
<dbReference type="AlphaFoldDB" id="A0A2P5B4N7"/>
<accession>A0A2P5B4N7</accession>
<evidence type="ECO:0000313" key="2">
    <source>
        <dbReference type="Proteomes" id="UP000237000"/>
    </source>
</evidence>
<sequence length="123" mass="13973">FNGIDKSHPQKIRVLRCRIVSAFPQWTTEIARSYSINLGSRFESIPCSIQFSQRTTNHISTKANNLLTIISISIPISHCLKKLIHLSIGMSLTRVEHWSTRQGLRISVSFNELKPPEMADTLL</sequence>
<dbReference type="Proteomes" id="UP000237000">
    <property type="component" value="Unassembled WGS sequence"/>
</dbReference>
<reference evidence="2" key="1">
    <citation type="submission" date="2016-06" db="EMBL/GenBank/DDBJ databases">
        <title>Parallel loss of symbiosis genes in relatives of nitrogen-fixing non-legume Parasponia.</title>
        <authorList>
            <person name="Van Velzen R."/>
            <person name="Holmer R."/>
            <person name="Bu F."/>
            <person name="Rutten L."/>
            <person name="Van Zeijl A."/>
            <person name="Liu W."/>
            <person name="Santuari L."/>
            <person name="Cao Q."/>
            <person name="Sharma T."/>
            <person name="Shen D."/>
            <person name="Roswanjaya Y."/>
            <person name="Wardhani T."/>
            <person name="Kalhor M.S."/>
            <person name="Jansen J."/>
            <person name="Van den Hoogen J."/>
            <person name="Gungor B."/>
            <person name="Hartog M."/>
            <person name="Hontelez J."/>
            <person name="Verver J."/>
            <person name="Yang W.-C."/>
            <person name="Schijlen E."/>
            <person name="Repin R."/>
            <person name="Schilthuizen M."/>
            <person name="Schranz E."/>
            <person name="Heidstra R."/>
            <person name="Miyata K."/>
            <person name="Fedorova E."/>
            <person name="Kohlen W."/>
            <person name="Bisseling T."/>
            <person name="Smit S."/>
            <person name="Geurts R."/>
        </authorList>
    </citation>
    <scope>NUCLEOTIDE SEQUENCE [LARGE SCALE GENOMIC DNA]</scope>
    <source>
        <strain evidence="2">cv. RG33-2</strain>
    </source>
</reference>
<dbReference type="InParanoid" id="A0A2P5B4N7"/>
<dbReference type="EMBL" id="JXTC01000608">
    <property type="protein sequence ID" value="PON43754.1"/>
    <property type="molecule type" value="Genomic_DNA"/>
</dbReference>
<feature type="non-terminal residue" evidence="1">
    <location>
        <position position="1"/>
    </location>
</feature>
<dbReference type="OrthoDB" id="10279143at2759"/>
<comment type="caution">
    <text evidence="1">The sequence shown here is derived from an EMBL/GenBank/DDBJ whole genome shotgun (WGS) entry which is preliminary data.</text>
</comment>
<proteinExistence type="predicted"/>
<gene>
    <name evidence="1" type="ORF">TorRG33x02_333100</name>
</gene>
<evidence type="ECO:0000313" key="1">
    <source>
        <dbReference type="EMBL" id="PON43754.1"/>
    </source>
</evidence>
<keyword evidence="2" id="KW-1185">Reference proteome</keyword>
<organism evidence="1 2">
    <name type="scientific">Trema orientale</name>
    <name type="common">Charcoal tree</name>
    <name type="synonym">Celtis orientalis</name>
    <dbReference type="NCBI Taxonomy" id="63057"/>
    <lineage>
        <taxon>Eukaryota</taxon>
        <taxon>Viridiplantae</taxon>
        <taxon>Streptophyta</taxon>
        <taxon>Embryophyta</taxon>
        <taxon>Tracheophyta</taxon>
        <taxon>Spermatophyta</taxon>
        <taxon>Magnoliopsida</taxon>
        <taxon>eudicotyledons</taxon>
        <taxon>Gunneridae</taxon>
        <taxon>Pentapetalae</taxon>
        <taxon>rosids</taxon>
        <taxon>fabids</taxon>
        <taxon>Rosales</taxon>
        <taxon>Cannabaceae</taxon>
        <taxon>Trema</taxon>
    </lineage>
</organism>